<dbReference type="NCBIfam" id="TIGR03370">
    <property type="entry name" value="VPLPA-CTERM"/>
    <property type="match status" value="1"/>
</dbReference>
<dbReference type="InterPro" id="IPR022472">
    <property type="entry name" value="VPLPA-CTERM"/>
</dbReference>
<accession>A0A2V4NBN0</accession>
<evidence type="ECO:0008006" key="4">
    <source>
        <dbReference type="Google" id="ProtNLM"/>
    </source>
</evidence>
<keyword evidence="1" id="KW-1133">Transmembrane helix</keyword>
<feature type="transmembrane region" description="Helical" evidence="1">
    <location>
        <begin position="223"/>
        <end position="242"/>
    </location>
</feature>
<dbReference type="EMBL" id="QFVT01000005">
    <property type="protein sequence ID" value="PYC47563.1"/>
    <property type="molecule type" value="Genomic_DNA"/>
</dbReference>
<comment type="caution">
    <text evidence="2">The sequence shown here is derived from an EMBL/GenBank/DDBJ whole genome shotgun (WGS) entry which is preliminary data.</text>
</comment>
<proteinExistence type="predicted"/>
<reference evidence="2 3" key="1">
    <citation type="submission" date="2018-05" db="EMBL/GenBank/DDBJ databases">
        <title>Oceanovita maritima gen. nov., sp. nov., a marine bacterium in the family Rhodobacteraceae isolated from surface seawater of Lundu port Xiamen, China.</title>
        <authorList>
            <person name="Hetharua B.H."/>
            <person name="Min D."/>
            <person name="Liao H."/>
            <person name="Tian Y."/>
        </authorList>
    </citation>
    <scope>NUCLEOTIDE SEQUENCE [LARGE SCALE GENOMIC DNA]</scope>
    <source>
        <strain evidence="2 3">FSX-11</strain>
    </source>
</reference>
<evidence type="ECO:0000313" key="2">
    <source>
        <dbReference type="EMBL" id="PYC47563.1"/>
    </source>
</evidence>
<sequence>MSHFHPVLFVLTQQVMSNRRVTIVFCVSRCQSSKETLIMSVFSNLKSYALGVGLALGALGAVSPGAATAATVDADFTMSGDFVYDADVPALTLTGSGAAAYYVTDPSVVKNYALTFGLTLYPDDASGPLAISDTFTVGATSVAEVMDALSFISAGGIYGSISDGLQIVHTGFYTSAPSAGVIDVITVFFGEVLTTELAFALTGEVPTEDGFGGFDLSVEMSPVPLPATLPLLLVGFGGFAALRRRKS</sequence>
<keyword evidence="3" id="KW-1185">Reference proteome</keyword>
<dbReference type="Proteomes" id="UP000248012">
    <property type="component" value="Unassembled WGS sequence"/>
</dbReference>
<name>A0A2V4NBN0_9RHOB</name>
<evidence type="ECO:0000313" key="3">
    <source>
        <dbReference type="Proteomes" id="UP000248012"/>
    </source>
</evidence>
<gene>
    <name evidence="2" type="ORF">DI396_08940</name>
</gene>
<keyword evidence="1" id="KW-0812">Transmembrane</keyword>
<keyword evidence="1" id="KW-0472">Membrane</keyword>
<evidence type="ECO:0000256" key="1">
    <source>
        <dbReference type="SAM" id="Phobius"/>
    </source>
</evidence>
<dbReference type="NCBIfam" id="TIGR02595">
    <property type="entry name" value="PEP_CTERM"/>
    <property type="match status" value="1"/>
</dbReference>
<protein>
    <recommendedName>
        <fullName evidence="4">VPLPA-CTERM protein sorting domain-containing protein</fullName>
    </recommendedName>
</protein>
<dbReference type="AlphaFoldDB" id="A0A2V4NBN0"/>
<dbReference type="InterPro" id="IPR013424">
    <property type="entry name" value="Ice-binding_C"/>
</dbReference>
<organism evidence="2 3">
    <name type="scientific">Litorivita pollutaquae</name>
    <dbReference type="NCBI Taxonomy" id="2200892"/>
    <lineage>
        <taxon>Bacteria</taxon>
        <taxon>Pseudomonadati</taxon>
        <taxon>Pseudomonadota</taxon>
        <taxon>Alphaproteobacteria</taxon>
        <taxon>Rhodobacterales</taxon>
        <taxon>Paracoccaceae</taxon>
        <taxon>Litorivita</taxon>
    </lineage>
</organism>